<dbReference type="InterPro" id="IPR043128">
    <property type="entry name" value="Rev_trsase/Diguanyl_cyclase"/>
</dbReference>
<dbReference type="Gene3D" id="3.10.10.10">
    <property type="entry name" value="HIV Type 1 Reverse Transcriptase, subunit A, domain 1"/>
    <property type="match status" value="1"/>
</dbReference>
<dbReference type="InterPro" id="IPR053134">
    <property type="entry name" value="RNA-dir_DNA_polymerase"/>
</dbReference>
<evidence type="ECO:0000313" key="2">
    <source>
        <dbReference type="Proteomes" id="UP001235939"/>
    </source>
</evidence>
<proteinExistence type="predicted"/>
<gene>
    <name evidence="1" type="ORF">LAZ67_22000971</name>
</gene>
<reference evidence="1 2" key="1">
    <citation type="submission" date="2022-03" db="EMBL/GenBank/DDBJ databases">
        <title>A chromosomal length assembly of Cordylochernes scorpioides.</title>
        <authorList>
            <person name="Zeh D."/>
            <person name="Zeh J."/>
        </authorList>
    </citation>
    <scope>NUCLEOTIDE SEQUENCE [LARGE SCALE GENOMIC DNA]</scope>
    <source>
        <strain evidence="1">IN4F17</strain>
        <tissue evidence="1">Whole Body</tissue>
    </source>
</reference>
<protein>
    <submittedName>
        <fullName evidence="1">Uncharacterized protein</fullName>
    </submittedName>
</protein>
<dbReference type="PANTHER" id="PTHR24559">
    <property type="entry name" value="TRANSPOSON TY3-I GAG-POL POLYPROTEIN"/>
    <property type="match status" value="1"/>
</dbReference>
<keyword evidence="2" id="KW-1185">Reference proteome</keyword>
<dbReference type="SUPFAM" id="SSF56672">
    <property type="entry name" value="DNA/RNA polymerases"/>
    <property type="match status" value="1"/>
</dbReference>
<dbReference type="Gene3D" id="3.30.70.270">
    <property type="match status" value="1"/>
</dbReference>
<dbReference type="Proteomes" id="UP001235939">
    <property type="component" value="Chromosome 22"/>
</dbReference>
<dbReference type="EMBL" id="CP092884">
    <property type="protein sequence ID" value="UYV82818.1"/>
    <property type="molecule type" value="Genomic_DNA"/>
</dbReference>
<accession>A0ABY6LNQ9</accession>
<organism evidence="1 2">
    <name type="scientific">Cordylochernes scorpioides</name>
    <dbReference type="NCBI Taxonomy" id="51811"/>
    <lineage>
        <taxon>Eukaryota</taxon>
        <taxon>Metazoa</taxon>
        <taxon>Ecdysozoa</taxon>
        <taxon>Arthropoda</taxon>
        <taxon>Chelicerata</taxon>
        <taxon>Arachnida</taxon>
        <taxon>Pseudoscorpiones</taxon>
        <taxon>Cheliferoidea</taxon>
        <taxon>Chernetidae</taxon>
        <taxon>Cordylochernes</taxon>
    </lineage>
</organism>
<dbReference type="InterPro" id="IPR043502">
    <property type="entry name" value="DNA/RNA_pol_sf"/>
</dbReference>
<evidence type="ECO:0000313" key="1">
    <source>
        <dbReference type="EMBL" id="UYV82818.1"/>
    </source>
</evidence>
<name>A0ABY6LNQ9_9ARAC</name>
<dbReference type="PANTHER" id="PTHR24559:SF444">
    <property type="entry name" value="REVERSE TRANSCRIPTASE DOMAIN-CONTAINING PROTEIN"/>
    <property type="match status" value="1"/>
</dbReference>
<sequence length="330" mass="37826">MDLRTGYWQIEVDEHDREKTAFITPNGLYEFRNDGYLLKGLKWNICLCSLDDIVVYGPSFKEHLKRQLKILGYVNENGIHPDPENVEAILKFQFLKNDLEGSKVWAQEPELARCSRDWCRFGPRPVLKESGRGGCIGGRRRKAGFCPLKKWHHRDNGYKLYLTIDHRFAAMHVQLSLVSRSEYTVMELFNMSCLSYSSIPSYNRPGETLNIMTFLERTTSPALHQINHLSITSPPLSHHMVECSVGPAPQAANINIGYVEASNFKPEEEDIKDYVEELKTWLAMNKVPKGDWTKALVWRLPLDGREIIKCRFEPERTTAGHVIGATNCGK</sequence>